<dbReference type="CDD" id="cd00130">
    <property type="entry name" value="PAS"/>
    <property type="match status" value="1"/>
</dbReference>
<proteinExistence type="predicted"/>
<keyword evidence="6" id="KW-0418">Kinase</keyword>
<dbReference type="EMBL" id="PDOE01000002">
    <property type="protein sequence ID" value="RKL67848.1"/>
    <property type="molecule type" value="Genomic_DNA"/>
</dbReference>
<evidence type="ECO:0000259" key="9">
    <source>
        <dbReference type="PROSITE" id="PS50109"/>
    </source>
</evidence>
<evidence type="ECO:0000256" key="1">
    <source>
        <dbReference type="ARBA" id="ARBA00000085"/>
    </source>
</evidence>
<dbReference type="Pfam" id="PF00512">
    <property type="entry name" value="HisKA"/>
    <property type="match status" value="1"/>
</dbReference>
<dbReference type="EC" id="2.7.13.3" evidence="2"/>
<dbReference type="AlphaFoldDB" id="A0A3A9K8L0"/>
<sequence>MGPASFKYKIDMVQVLESISEASFFLNSDWEIEFINKAAKPFLVENNEDLIGMSIWEALPKYKDTHIHEKFLQVYEHQKPATFEMIGLYSKDWLEVKVFPNSTGLFVMFSDITDRKKSEKQKQHYEKLKVIGEMAAGVAHEVRNPMTSVKGFLQLMAENETLNDHKSIFNLMIDEVNRVNDIITEFLDIAKDKPEKLECTHLNTLIETIFPLLESRALKEGKSVILKLSNISSINVDKNEIRQLLLNLVNNSLDAMDYGKSVFIITTEENGKVLLSIQDEGCGIPPELMDDIATPFITTKNEGTGLGVPICFSIANRNNAKIDYNSSPAGTTFNIRFSR</sequence>
<evidence type="ECO:0000256" key="5">
    <source>
        <dbReference type="ARBA" id="ARBA00022741"/>
    </source>
</evidence>
<comment type="catalytic activity">
    <reaction evidence="1">
        <text>ATP + protein L-histidine = ADP + protein N-phospho-L-histidine.</text>
        <dbReference type="EC" id="2.7.13.3"/>
    </reaction>
</comment>
<dbReference type="InterPro" id="IPR013656">
    <property type="entry name" value="PAS_4"/>
</dbReference>
<protein>
    <recommendedName>
        <fullName evidence="2">histidine kinase</fullName>
        <ecNumber evidence="2">2.7.13.3</ecNumber>
    </recommendedName>
</protein>
<keyword evidence="8" id="KW-0902">Two-component regulatory system</keyword>
<dbReference type="PANTHER" id="PTHR43065">
    <property type="entry name" value="SENSOR HISTIDINE KINASE"/>
    <property type="match status" value="1"/>
</dbReference>
<dbReference type="PROSITE" id="PS50109">
    <property type="entry name" value="HIS_KIN"/>
    <property type="match status" value="1"/>
</dbReference>
<keyword evidence="3" id="KW-0597">Phosphoprotein</keyword>
<evidence type="ECO:0000256" key="2">
    <source>
        <dbReference type="ARBA" id="ARBA00012438"/>
    </source>
</evidence>
<dbReference type="InterPro" id="IPR003661">
    <property type="entry name" value="HisK_dim/P_dom"/>
</dbReference>
<dbReference type="SMART" id="SM00388">
    <property type="entry name" value="HisKA"/>
    <property type="match status" value="1"/>
</dbReference>
<evidence type="ECO:0000313" key="10">
    <source>
        <dbReference type="EMBL" id="RKL67848.1"/>
    </source>
</evidence>
<reference evidence="10 11" key="1">
    <citation type="submission" date="2017-10" db="EMBL/GenBank/DDBJ databases">
        <title>Bacillus sp. nov., a halophilic bacterium isolated from a Keqin Lake.</title>
        <authorList>
            <person name="Wang H."/>
        </authorList>
    </citation>
    <scope>NUCLEOTIDE SEQUENCE [LARGE SCALE GENOMIC DNA]</scope>
    <source>
        <strain evidence="10 11">KCTC 13187</strain>
    </source>
</reference>
<dbReference type="InterPro" id="IPR036097">
    <property type="entry name" value="HisK_dim/P_sf"/>
</dbReference>
<keyword evidence="7" id="KW-0067">ATP-binding</keyword>
<evidence type="ECO:0000256" key="8">
    <source>
        <dbReference type="ARBA" id="ARBA00023012"/>
    </source>
</evidence>
<name>A0A3A9K8L0_9BACI</name>
<dbReference type="InterPro" id="IPR005467">
    <property type="entry name" value="His_kinase_dom"/>
</dbReference>
<evidence type="ECO:0000313" key="11">
    <source>
        <dbReference type="Proteomes" id="UP000281498"/>
    </source>
</evidence>
<dbReference type="SUPFAM" id="SSF55785">
    <property type="entry name" value="PYP-like sensor domain (PAS domain)"/>
    <property type="match status" value="1"/>
</dbReference>
<evidence type="ECO:0000256" key="3">
    <source>
        <dbReference type="ARBA" id="ARBA00022553"/>
    </source>
</evidence>
<feature type="domain" description="Histidine kinase" evidence="9">
    <location>
        <begin position="137"/>
        <end position="339"/>
    </location>
</feature>
<dbReference type="OrthoDB" id="9759607at2"/>
<keyword evidence="11" id="KW-1185">Reference proteome</keyword>
<gene>
    <name evidence="10" type="ORF">CR203_04895</name>
</gene>
<organism evidence="10 11">
    <name type="scientific">Salipaludibacillus neizhouensis</name>
    <dbReference type="NCBI Taxonomy" id="885475"/>
    <lineage>
        <taxon>Bacteria</taxon>
        <taxon>Bacillati</taxon>
        <taxon>Bacillota</taxon>
        <taxon>Bacilli</taxon>
        <taxon>Bacillales</taxon>
        <taxon>Bacillaceae</taxon>
    </lineage>
</organism>
<dbReference type="Gene3D" id="1.10.287.130">
    <property type="match status" value="1"/>
</dbReference>
<dbReference type="Gene3D" id="3.30.565.10">
    <property type="entry name" value="Histidine kinase-like ATPase, C-terminal domain"/>
    <property type="match status" value="1"/>
</dbReference>
<dbReference type="GO" id="GO:0005524">
    <property type="term" value="F:ATP binding"/>
    <property type="evidence" value="ECO:0007669"/>
    <property type="project" value="UniProtKB-KW"/>
</dbReference>
<dbReference type="SMART" id="SM00387">
    <property type="entry name" value="HATPase_c"/>
    <property type="match status" value="1"/>
</dbReference>
<dbReference type="SUPFAM" id="SSF55874">
    <property type="entry name" value="ATPase domain of HSP90 chaperone/DNA topoisomerase II/histidine kinase"/>
    <property type="match status" value="1"/>
</dbReference>
<dbReference type="Pfam" id="PF02518">
    <property type="entry name" value="HATPase_c"/>
    <property type="match status" value="1"/>
</dbReference>
<dbReference type="SMART" id="SM00091">
    <property type="entry name" value="PAS"/>
    <property type="match status" value="1"/>
</dbReference>
<dbReference type="InterPro" id="IPR035965">
    <property type="entry name" value="PAS-like_dom_sf"/>
</dbReference>
<dbReference type="InterPro" id="IPR036890">
    <property type="entry name" value="HATPase_C_sf"/>
</dbReference>
<dbReference type="GO" id="GO:0000155">
    <property type="term" value="F:phosphorelay sensor kinase activity"/>
    <property type="evidence" value="ECO:0007669"/>
    <property type="project" value="InterPro"/>
</dbReference>
<evidence type="ECO:0000256" key="4">
    <source>
        <dbReference type="ARBA" id="ARBA00022679"/>
    </source>
</evidence>
<dbReference type="Pfam" id="PF08448">
    <property type="entry name" value="PAS_4"/>
    <property type="match status" value="1"/>
</dbReference>
<dbReference type="InterPro" id="IPR000014">
    <property type="entry name" value="PAS"/>
</dbReference>
<accession>A0A3A9K8L0</accession>
<dbReference type="PANTHER" id="PTHR43065:SF46">
    <property type="entry name" value="C4-DICARBOXYLATE TRANSPORT SENSOR PROTEIN DCTB"/>
    <property type="match status" value="1"/>
</dbReference>
<keyword evidence="4" id="KW-0808">Transferase</keyword>
<dbReference type="InterPro" id="IPR003594">
    <property type="entry name" value="HATPase_dom"/>
</dbReference>
<dbReference type="Gene3D" id="3.30.450.20">
    <property type="entry name" value="PAS domain"/>
    <property type="match status" value="1"/>
</dbReference>
<dbReference type="NCBIfam" id="TIGR00229">
    <property type="entry name" value="sensory_box"/>
    <property type="match status" value="1"/>
</dbReference>
<dbReference type="CDD" id="cd00082">
    <property type="entry name" value="HisKA"/>
    <property type="match status" value="1"/>
</dbReference>
<dbReference type="RefSeq" id="WP_110938187.1">
    <property type="nucleotide sequence ID" value="NZ_KZ614147.1"/>
</dbReference>
<dbReference type="SUPFAM" id="SSF47384">
    <property type="entry name" value="Homodimeric domain of signal transducing histidine kinase"/>
    <property type="match status" value="1"/>
</dbReference>
<comment type="caution">
    <text evidence="10">The sequence shown here is derived from an EMBL/GenBank/DDBJ whole genome shotgun (WGS) entry which is preliminary data.</text>
</comment>
<dbReference type="InterPro" id="IPR004358">
    <property type="entry name" value="Sig_transdc_His_kin-like_C"/>
</dbReference>
<keyword evidence="5" id="KW-0547">Nucleotide-binding</keyword>
<dbReference type="Proteomes" id="UP000281498">
    <property type="component" value="Unassembled WGS sequence"/>
</dbReference>
<dbReference type="PRINTS" id="PR00344">
    <property type="entry name" value="BCTRLSENSOR"/>
</dbReference>
<evidence type="ECO:0000256" key="7">
    <source>
        <dbReference type="ARBA" id="ARBA00022840"/>
    </source>
</evidence>
<evidence type="ECO:0000256" key="6">
    <source>
        <dbReference type="ARBA" id="ARBA00022777"/>
    </source>
</evidence>